<dbReference type="Pfam" id="PF02625">
    <property type="entry name" value="XdhC_CoxI"/>
    <property type="match status" value="1"/>
</dbReference>
<evidence type="ECO:0000259" key="3">
    <source>
        <dbReference type="Pfam" id="PF13478"/>
    </source>
</evidence>
<evidence type="ECO:0000259" key="2">
    <source>
        <dbReference type="Pfam" id="PF02625"/>
    </source>
</evidence>
<dbReference type="Gene3D" id="3.40.50.720">
    <property type="entry name" value="NAD(P)-binding Rossmann-like Domain"/>
    <property type="match status" value="1"/>
</dbReference>
<organism evidence="4 5">
    <name type="scientific">Brumicola pallidula DSM 14239 = ACAM 615</name>
    <dbReference type="NCBI Taxonomy" id="1121922"/>
    <lineage>
        <taxon>Bacteria</taxon>
        <taxon>Pseudomonadati</taxon>
        <taxon>Pseudomonadota</taxon>
        <taxon>Gammaproteobacteria</taxon>
        <taxon>Alteromonadales</taxon>
        <taxon>Alteromonadaceae</taxon>
        <taxon>Brumicola</taxon>
    </lineage>
</organism>
<feature type="region of interest" description="Disordered" evidence="1">
    <location>
        <begin position="263"/>
        <end position="297"/>
    </location>
</feature>
<protein>
    <submittedName>
        <fullName evidence="4">Xanthine dehydrogenase accessory factor</fullName>
    </submittedName>
</protein>
<feature type="domain" description="XdhC- CoxI" evidence="2">
    <location>
        <begin position="15"/>
        <end position="80"/>
    </location>
</feature>
<reference evidence="5" key="1">
    <citation type="journal article" date="2014" name="Environ. Microbiol.">
        <title>Comparative genomics of the marine bacterial genus Glaciecola reveals the high degree of genomic diversity and genomic characteristic for cold adaptation.</title>
        <authorList>
            <person name="Qin Q.L."/>
            <person name="Xie B.B."/>
            <person name="Yu Y."/>
            <person name="Shu Y.L."/>
            <person name="Rong J.C."/>
            <person name="Zhang Y.J."/>
            <person name="Zhao D.L."/>
            <person name="Chen X.L."/>
            <person name="Zhang X.Y."/>
            <person name="Chen B."/>
            <person name="Zhou B.C."/>
            <person name="Zhang Y.Z."/>
        </authorList>
    </citation>
    <scope>NUCLEOTIDE SEQUENCE [LARGE SCALE GENOMIC DNA]</scope>
    <source>
        <strain evidence="5">ACAM 615</strain>
    </source>
</reference>
<dbReference type="OrthoDB" id="9815497at2"/>
<accession>K6ZWQ5</accession>
<evidence type="ECO:0000313" key="5">
    <source>
        <dbReference type="Proteomes" id="UP000006251"/>
    </source>
</evidence>
<gene>
    <name evidence="4" type="primary">xdhC</name>
    <name evidence="4" type="ORF">GPAL_0880</name>
</gene>
<evidence type="ECO:0000313" key="4">
    <source>
        <dbReference type="EMBL" id="GAC27760.1"/>
    </source>
</evidence>
<dbReference type="PANTHER" id="PTHR30388:SF6">
    <property type="entry name" value="XANTHINE DEHYDROGENASE SUBUNIT A-RELATED"/>
    <property type="match status" value="1"/>
</dbReference>
<dbReference type="EMBL" id="BAEQ01000016">
    <property type="protein sequence ID" value="GAC27760.1"/>
    <property type="molecule type" value="Genomic_DNA"/>
</dbReference>
<comment type="caution">
    <text evidence="4">The sequence shown here is derived from an EMBL/GenBank/DDBJ whole genome shotgun (WGS) entry which is preliminary data.</text>
</comment>
<dbReference type="InterPro" id="IPR027051">
    <property type="entry name" value="XdhC_Rossmann_dom"/>
</dbReference>
<dbReference type="AlphaFoldDB" id="K6ZWQ5"/>
<dbReference type="RefSeq" id="WP_006009541.1">
    <property type="nucleotide sequence ID" value="NZ_BAEQ01000016.1"/>
</dbReference>
<dbReference type="Pfam" id="PF13478">
    <property type="entry name" value="XdhC_C"/>
    <property type="match status" value="1"/>
</dbReference>
<dbReference type="Proteomes" id="UP000006251">
    <property type="component" value="Unassembled WGS sequence"/>
</dbReference>
<evidence type="ECO:0000256" key="1">
    <source>
        <dbReference type="SAM" id="MobiDB-lite"/>
    </source>
</evidence>
<dbReference type="PANTHER" id="PTHR30388">
    <property type="entry name" value="ALDEHYDE OXIDOREDUCTASE MOLYBDENUM COFACTOR ASSEMBLY PROTEIN"/>
    <property type="match status" value="1"/>
</dbReference>
<proteinExistence type="predicted"/>
<name>K6ZWQ5_9ALTE</name>
<feature type="domain" description="XdhC Rossmann" evidence="3">
    <location>
        <begin position="118"/>
        <end position="253"/>
    </location>
</feature>
<keyword evidence="5" id="KW-1185">Reference proteome</keyword>
<feature type="compositionally biased region" description="Low complexity" evidence="1">
    <location>
        <begin position="272"/>
        <end position="297"/>
    </location>
</feature>
<sequence>MINSAELELKAEQLTRQGKHFTLATVVRCESPTSAKPGAKALVTFEGEIFGWIGGGCAQPAVIKTVRECIKTGQPQLIRVTPTHQTALEDGIVKFNMACHSGGTLDIFIEPITVKPLLLIIGASPVSHALSKIASMSGFEVTVAVEGTPNELFSSEISVLDNFEISDGHFNRMPYVVVSTQGKRDEAGLNAALKIASPYTALVASSKKALKLLEKTAGMNFTPEVINNVRYPAGLKIGANTPEEIAVALLAELIQFKNTKSESMYTAPKLQSESATTNSESESATKPPESSSCCSSK</sequence>
<dbReference type="InterPro" id="IPR003777">
    <property type="entry name" value="XdhC_CoxI"/>
</dbReference>
<dbReference type="InterPro" id="IPR052698">
    <property type="entry name" value="MoCofactor_Util/Proc"/>
</dbReference>
<dbReference type="STRING" id="1121922.GCA_000428905_01403"/>